<evidence type="ECO:0000313" key="4">
    <source>
        <dbReference type="Proteomes" id="UP001187192"/>
    </source>
</evidence>
<dbReference type="AlphaFoldDB" id="A0AA87ZHL3"/>
<evidence type="ECO:0000313" key="3">
    <source>
        <dbReference type="EMBL" id="GMN26518.1"/>
    </source>
</evidence>
<dbReference type="GO" id="GO:0004553">
    <property type="term" value="F:hydrolase activity, hydrolyzing O-glycosyl compounds"/>
    <property type="evidence" value="ECO:0007669"/>
    <property type="project" value="InterPro"/>
</dbReference>
<proteinExistence type="inferred from homology"/>
<dbReference type="Gene3D" id="3.20.20.80">
    <property type="entry name" value="Glycosidases"/>
    <property type="match status" value="1"/>
</dbReference>
<dbReference type="SUPFAM" id="SSF51445">
    <property type="entry name" value="(Trans)glycosidases"/>
    <property type="match status" value="1"/>
</dbReference>
<accession>A0AA87ZHL3</accession>
<feature type="compositionally biased region" description="Basic and acidic residues" evidence="2">
    <location>
        <begin position="93"/>
        <end position="106"/>
    </location>
</feature>
<name>A0AA87ZHL3_FICCA</name>
<comment type="similarity">
    <text evidence="1">Belongs to the glycosyl hydrolase 1 family.</text>
</comment>
<organism evidence="3 4">
    <name type="scientific">Ficus carica</name>
    <name type="common">Common fig</name>
    <dbReference type="NCBI Taxonomy" id="3494"/>
    <lineage>
        <taxon>Eukaryota</taxon>
        <taxon>Viridiplantae</taxon>
        <taxon>Streptophyta</taxon>
        <taxon>Embryophyta</taxon>
        <taxon>Tracheophyta</taxon>
        <taxon>Spermatophyta</taxon>
        <taxon>Magnoliopsida</taxon>
        <taxon>eudicotyledons</taxon>
        <taxon>Gunneridae</taxon>
        <taxon>Pentapetalae</taxon>
        <taxon>rosids</taxon>
        <taxon>fabids</taxon>
        <taxon>Rosales</taxon>
        <taxon>Moraceae</taxon>
        <taxon>Ficeae</taxon>
        <taxon>Ficus</taxon>
    </lineage>
</organism>
<dbReference type="Pfam" id="PF00232">
    <property type="entry name" value="Glyco_hydro_1"/>
    <property type="match status" value="1"/>
</dbReference>
<comment type="caution">
    <text evidence="3">The sequence shown here is derived from an EMBL/GenBank/DDBJ whole genome shotgun (WGS) entry which is preliminary data.</text>
</comment>
<dbReference type="GO" id="GO:0005975">
    <property type="term" value="P:carbohydrate metabolic process"/>
    <property type="evidence" value="ECO:0007669"/>
    <property type="project" value="InterPro"/>
</dbReference>
<sequence>MNYFKPFLPYSYTGINEFNNPKLSLKQALIDNQRIDYYFRHLAYLQKAIKKGVNMKGYFAWSFEFGFHLEKGWEGEGFGGKCLRKTPWPPKGARREQSRAKERSKGSRDLLRVGGFASTSVLVGVVHGGARVSWVRVRWI</sequence>
<keyword evidence="4" id="KW-1185">Reference proteome</keyword>
<dbReference type="InterPro" id="IPR001360">
    <property type="entry name" value="Glyco_hydro_1"/>
</dbReference>
<evidence type="ECO:0000256" key="2">
    <source>
        <dbReference type="SAM" id="MobiDB-lite"/>
    </source>
</evidence>
<feature type="region of interest" description="Disordered" evidence="2">
    <location>
        <begin position="84"/>
        <end position="106"/>
    </location>
</feature>
<gene>
    <name evidence="3" type="ORF">TIFTF001_001343</name>
</gene>
<dbReference type="EMBL" id="BTGU01000001">
    <property type="protein sequence ID" value="GMN26518.1"/>
    <property type="molecule type" value="Genomic_DNA"/>
</dbReference>
<reference evidence="3" key="1">
    <citation type="submission" date="2023-07" db="EMBL/GenBank/DDBJ databases">
        <title>draft genome sequence of fig (Ficus carica).</title>
        <authorList>
            <person name="Takahashi T."/>
            <person name="Nishimura K."/>
        </authorList>
    </citation>
    <scope>NUCLEOTIDE SEQUENCE</scope>
</reference>
<dbReference type="Proteomes" id="UP001187192">
    <property type="component" value="Unassembled WGS sequence"/>
</dbReference>
<protein>
    <recommendedName>
        <fullName evidence="5">Beta-glucosidase</fullName>
    </recommendedName>
</protein>
<evidence type="ECO:0008006" key="5">
    <source>
        <dbReference type="Google" id="ProtNLM"/>
    </source>
</evidence>
<dbReference type="InterPro" id="IPR017853">
    <property type="entry name" value="GH"/>
</dbReference>
<evidence type="ECO:0000256" key="1">
    <source>
        <dbReference type="ARBA" id="ARBA00010838"/>
    </source>
</evidence>